<dbReference type="eggNOG" id="ENOG502QR04">
    <property type="taxonomic scope" value="Eukaryota"/>
</dbReference>
<dbReference type="GeneID" id="17297890"/>
<dbReference type="OrthoDB" id="10260961at2759"/>
<dbReference type="InterPro" id="IPR029058">
    <property type="entry name" value="AB_hydrolase_fold"/>
</dbReference>
<reference evidence="3" key="3">
    <citation type="submission" date="2016-03" db="UniProtKB">
        <authorList>
            <consortium name="EnsemblProtists"/>
        </authorList>
    </citation>
    <scope>IDENTIFICATION</scope>
</reference>
<evidence type="ECO:0000313" key="4">
    <source>
        <dbReference type="Proteomes" id="UP000011087"/>
    </source>
</evidence>
<dbReference type="EnsemblProtists" id="EKX41251">
    <property type="protein sequence ID" value="EKX41251"/>
    <property type="gene ID" value="GUITHDRAFT_74895"/>
</dbReference>
<dbReference type="RefSeq" id="XP_005828231.1">
    <property type="nucleotide sequence ID" value="XM_005828174.1"/>
</dbReference>
<name>L1IYD1_GUITC</name>
<dbReference type="PANTHER" id="PTHR42103">
    <property type="entry name" value="ALPHA/BETA-HYDROLASES SUPERFAMILY PROTEIN"/>
    <property type="match status" value="1"/>
</dbReference>
<proteinExistence type="predicted"/>
<dbReference type="OMA" id="QVTDIIC"/>
<dbReference type="STRING" id="905079.L1IYD1"/>
<dbReference type="SUPFAM" id="SSF53474">
    <property type="entry name" value="alpha/beta-Hydrolases"/>
    <property type="match status" value="1"/>
</dbReference>
<dbReference type="KEGG" id="gtt:GUITHDRAFT_74895"/>
<dbReference type="HOGENOM" id="CLU_035149_1_0_1"/>
<dbReference type="Gene3D" id="3.40.50.1820">
    <property type="entry name" value="alpha/beta hydrolase"/>
    <property type="match status" value="1"/>
</dbReference>
<feature type="domain" description="KANL3/Tex30 alpha/beta hydrolase-like" evidence="1">
    <location>
        <begin position="14"/>
        <end position="187"/>
    </location>
</feature>
<evidence type="ECO:0000313" key="3">
    <source>
        <dbReference type="EnsemblProtists" id="EKX41251"/>
    </source>
</evidence>
<dbReference type="InterPro" id="IPR046879">
    <property type="entry name" value="KANL3/Tex30_Abhydrolase"/>
</dbReference>
<dbReference type="Proteomes" id="UP000011087">
    <property type="component" value="Unassembled WGS sequence"/>
</dbReference>
<dbReference type="PaxDb" id="55529-EKX41251"/>
<evidence type="ECO:0000313" key="2">
    <source>
        <dbReference type="EMBL" id="EKX41251.1"/>
    </source>
</evidence>
<reference evidence="4" key="2">
    <citation type="submission" date="2012-11" db="EMBL/GenBank/DDBJ databases">
        <authorList>
            <person name="Kuo A."/>
            <person name="Curtis B.A."/>
            <person name="Tanifuji G."/>
            <person name="Burki F."/>
            <person name="Gruber A."/>
            <person name="Irimia M."/>
            <person name="Maruyama S."/>
            <person name="Arias M.C."/>
            <person name="Ball S.G."/>
            <person name="Gile G.H."/>
            <person name="Hirakawa Y."/>
            <person name="Hopkins J.F."/>
            <person name="Rensing S.A."/>
            <person name="Schmutz J."/>
            <person name="Symeonidi A."/>
            <person name="Elias M."/>
            <person name="Eveleigh R.J."/>
            <person name="Herman E.K."/>
            <person name="Klute M.J."/>
            <person name="Nakayama T."/>
            <person name="Obornik M."/>
            <person name="Reyes-Prieto A."/>
            <person name="Armbrust E.V."/>
            <person name="Aves S.J."/>
            <person name="Beiko R.G."/>
            <person name="Coutinho P."/>
            <person name="Dacks J.B."/>
            <person name="Durnford D.G."/>
            <person name="Fast N.M."/>
            <person name="Green B.R."/>
            <person name="Grisdale C."/>
            <person name="Hempe F."/>
            <person name="Henrissat B."/>
            <person name="Hoppner M.P."/>
            <person name="Ishida K.-I."/>
            <person name="Kim E."/>
            <person name="Koreny L."/>
            <person name="Kroth P.G."/>
            <person name="Liu Y."/>
            <person name="Malik S.-B."/>
            <person name="Maier U.G."/>
            <person name="McRose D."/>
            <person name="Mock T."/>
            <person name="Neilson J.A."/>
            <person name="Onodera N.T."/>
            <person name="Poole A.M."/>
            <person name="Pritham E.J."/>
            <person name="Richards T.A."/>
            <person name="Rocap G."/>
            <person name="Roy S.W."/>
            <person name="Sarai C."/>
            <person name="Schaack S."/>
            <person name="Shirato S."/>
            <person name="Slamovits C.H."/>
            <person name="Spencer D.F."/>
            <person name="Suzuki S."/>
            <person name="Worden A.Z."/>
            <person name="Zauner S."/>
            <person name="Barry K."/>
            <person name="Bell C."/>
            <person name="Bharti A.K."/>
            <person name="Crow J.A."/>
            <person name="Grimwood J."/>
            <person name="Kramer R."/>
            <person name="Lindquist E."/>
            <person name="Lucas S."/>
            <person name="Salamov A."/>
            <person name="McFadden G.I."/>
            <person name="Lane C.E."/>
            <person name="Keeling P.J."/>
            <person name="Gray M.W."/>
            <person name="Grigoriev I.V."/>
            <person name="Archibald J.M."/>
        </authorList>
    </citation>
    <scope>NUCLEOTIDE SEQUENCE</scope>
    <source>
        <strain evidence="4">CCMP2712</strain>
    </source>
</reference>
<dbReference type="EMBL" id="JH993025">
    <property type="protein sequence ID" value="EKX41251.1"/>
    <property type="molecule type" value="Genomic_DNA"/>
</dbReference>
<dbReference type="PANTHER" id="PTHR42103:SF2">
    <property type="entry name" value="AB HYDROLASE-1 DOMAIN-CONTAINING PROTEIN"/>
    <property type="match status" value="1"/>
</dbReference>
<dbReference type="AlphaFoldDB" id="L1IYD1"/>
<reference evidence="2 4" key="1">
    <citation type="journal article" date="2012" name="Nature">
        <title>Algal genomes reveal evolutionary mosaicism and the fate of nucleomorphs.</title>
        <authorList>
            <consortium name="DOE Joint Genome Institute"/>
            <person name="Curtis B.A."/>
            <person name="Tanifuji G."/>
            <person name="Burki F."/>
            <person name="Gruber A."/>
            <person name="Irimia M."/>
            <person name="Maruyama S."/>
            <person name="Arias M.C."/>
            <person name="Ball S.G."/>
            <person name="Gile G.H."/>
            <person name="Hirakawa Y."/>
            <person name="Hopkins J.F."/>
            <person name="Kuo A."/>
            <person name="Rensing S.A."/>
            <person name="Schmutz J."/>
            <person name="Symeonidi A."/>
            <person name="Elias M."/>
            <person name="Eveleigh R.J."/>
            <person name="Herman E.K."/>
            <person name="Klute M.J."/>
            <person name="Nakayama T."/>
            <person name="Obornik M."/>
            <person name="Reyes-Prieto A."/>
            <person name="Armbrust E.V."/>
            <person name="Aves S.J."/>
            <person name="Beiko R.G."/>
            <person name="Coutinho P."/>
            <person name="Dacks J.B."/>
            <person name="Durnford D.G."/>
            <person name="Fast N.M."/>
            <person name="Green B.R."/>
            <person name="Grisdale C.J."/>
            <person name="Hempel F."/>
            <person name="Henrissat B."/>
            <person name="Hoppner M.P."/>
            <person name="Ishida K."/>
            <person name="Kim E."/>
            <person name="Koreny L."/>
            <person name="Kroth P.G."/>
            <person name="Liu Y."/>
            <person name="Malik S.B."/>
            <person name="Maier U.G."/>
            <person name="McRose D."/>
            <person name="Mock T."/>
            <person name="Neilson J.A."/>
            <person name="Onodera N.T."/>
            <person name="Poole A.M."/>
            <person name="Pritham E.J."/>
            <person name="Richards T.A."/>
            <person name="Rocap G."/>
            <person name="Roy S.W."/>
            <person name="Sarai C."/>
            <person name="Schaack S."/>
            <person name="Shirato S."/>
            <person name="Slamovits C.H."/>
            <person name="Spencer D.F."/>
            <person name="Suzuki S."/>
            <person name="Worden A.Z."/>
            <person name="Zauner S."/>
            <person name="Barry K."/>
            <person name="Bell C."/>
            <person name="Bharti A.K."/>
            <person name="Crow J.A."/>
            <person name="Grimwood J."/>
            <person name="Kramer R."/>
            <person name="Lindquist E."/>
            <person name="Lucas S."/>
            <person name="Salamov A."/>
            <person name="McFadden G.I."/>
            <person name="Lane C.E."/>
            <person name="Keeling P.J."/>
            <person name="Gray M.W."/>
            <person name="Grigoriev I.V."/>
            <person name="Archibald J.M."/>
        </authorList>
    </citation>
    <scope>NUCLEOTIDE SEQUENCE</scope>
    <source>
        <strain evidence="2 4">CCMP2712</strain>
    </source>
</reference>
<dbReference type="Pfam" id="PF20408">
    <property type="entry name" value="Abhydrolase_11"/>
    <property type="match status" value="1"/>
</dbReference>
<gene>
    <name evidence="2" type="ORF">GUITHDRAFT_74895</name>
</gene>
<keyword evidence="4" id="KW-1185">Reference proteome</keyword>
<sequence length="202" mass="22386">MPAAVLCHPWGRLGGCMDDHVILSVRNALVEQGFLVCRFNFRGVGQSSGSASFTGVSERQNVLSICKFLLDGAPVAGRKLAKVEKIVLVGYSYGSVIACSVVDKMEEIVGAVAISYPLRYTWALVCWKSSKYWDKFASSKKKKLFLYGTEDDFTGKDQLHAAFMKLGQPAEEGCYEGVNHFWVRGKQQLTSRISEWVSEVVN</sequence>
<organism evidence="2">
    <name type="scientific">Guillardia theta (strain CCMP2712)</name>
    <name type="common">Cryptophyte</name>
    <dbReference type="NCBI Taxonomy" id="905079"/>
    <lineage>
        <taxon>Eukaryota</taxon>
        <taxon>Cryptophyceae</taxon>
        <taxon>Pyrenomonadales</taxon>
        <taxon>Geminigeraceae</taxon>
        <taxon>Guillardia</taxon>
    </lineage>
</organism>
<accession>L1IYD1</accession>
<evidence type="ECO:0000259" key="1">
    <source>
        <dbReference type="Pfam" id="PF20408"/>
    </source>
</evidence>
<protein>
    <recommendedName>
        <fullName evidence="1">KANL3/Tex30 alpha/beta hydrolase-like domain-containing protein</fullName>
    </recommendedName>
</protein>